<organism evidence="1 2">
    <name type="scientific">Pleodorina starrii</name>
    <dbReference type="NCBI Taxonomy" id="330485"/>
    <lineage>
        <taxon>Eukaryota</taxon>
        <taxon>Viridiplantae</taxon>
        <taxon>Chlorophyta</taxon>
        <taxon>core chlorophytes</taxon>
        <taxon>Chlorophyceae</taxon>
        <taxon>CS clade</taxon>
        <taxon>Chlamydomonadales</taxon>
        <taxon>Volvocaceae</taxon>
        <taxon>Pleodorina</taxon>
    </lineage>
</organism>
<reference evidence="1 2" key="1">
    <citation type="journal article" date="2023" name="Commun. Biol.">
        <title>Reorganization of the ancestral sex-determining regions during the evolution of trioecy in Pleodorina starrii.</title>
        <authorList>
            <person name="Takahashi K."/>
            <person name="Suzuki S."/>
            <person name="Kawai-Toyooka H."/>
            <person name="Yamamoto K."/>
            <person name="Hamaji T."/>
            <person name="Ootsuki R."/>
            <person name="Yamaguchi H."/>
            <person name="Kawachi M."/>
            <person name="Higashiyama T."/>
            <person name="Nozaki H."/>
        </authorList>
    </citation>
    <scope>NUCLEOTIDE SEQUENCE [LARGE SCALE GENOMIC DNA]</scope>
    <source>
        <strain evidence="1 2">NIES-4479</strain>
    </source>
</reference>
<dbReference type="EMBL" id="BRXU01000051">
    <property type="protein sequence ID" value="GLC61783.1"/>
    <property type="molecule type" value="Genomic_DNA"/>
</dbReference>
<sequence>MADCQAAAIEPAATPVAVNPAAGMTTHAPATVATAPIAAPLSMRFMALAQTKIRSIPAKFRLISKERAGKAVRALAPRGSKASLLVFLDSLPAEELAQWSIEEADDDELIYDYIFLKAQAAAAALGTRSTAERAD</sequence>
<comment type="caution">
    <text evidence="1">The sequence shown here is derived from an EMBL/GenBank/DDBJ whole genome shotgun (WGS) entry which is preliminary data.</text>
</comment>
<keyword evidence="2" id="KW-1185">Reference proteome</keyword>
<name>A0A9W6F9Z6_9CHLO</name>
<proteinExistence type="predicted"/>
<protein>
    <submittedName>
        <fullName evidence="1">Uncharacterized protein</fullName>
    </submittedName>
</protein>
<dbReference type="Proteomes" id="UP001165080">
    <property type="component" value="Unassembled WGS sequence"/>
</dbReference>
<gene>
    <name evidence="1" type="primary">PLESTB002922</name>
    <name evidence="1" type="ORF">PLESTB_001802500</name>
</gene>
<accession>A0A9W6F9Z6</accession>
<evidence type="ECO:0000313" key="2">
    <source>
        <dbReference type="Proteomes" id="UP001165080"/>
    </source>
</evidence>
<evidence type="ECO:0000313" key="1">
    <source>
        <dbReference type="EMBL" id="GLC61783.1"/>
    </source>
</evidence>
<dbReference type="AlphaFoldDB" id="A0A9W6F9Z6"/>